<dbReference type="AlphaFoldDB" id="A0A8H6JBF3"/>
<protein>
    <submittedName>
        <fullName evidence="1">Uncharacterized protein</fullName>
    </submittedName>
</protein>
<dbReference type="EMBL" id="WIGN01000092">
    <property type="protein sequence ID" value="KAF6810029.1"/>
    <property type="molecule type" value="Genomic_DNA"/>
</dbReference>
<sequence>MRWGRTVPGPSTVVKEEVVVVVASSPTSTSTSTDPDHLGMSNSTSTWAFDAWESAAFRSALCLFGTFQWGVVLHVGRHAHAHAYLNHDDIISSEVSI</sequence>
<organism evidence="1 2">
    <name type="scientific">Colletotrichum sojae</name>
    <dbReference type="NCBI Taxonomy" id="2175907"/>
    <lineage>
        <taxon>Eukaryota</taxon>
        <taxon>Fungi</taxon>
        <taxon>Dikarya</taxon>
        <taxon>Ascomycota</taxon>
        <taxon>Pezizomycotina</taxon>
        <taxon>Sordariomycetes</taxon>
        <taxon>Hypocreomycetidae</taxon>
        <taxon>Glomerellales</taxon>
        <taxon>Glomerellaceae</taxon>
        <taxon>Colletotrichum</taxon>
        <taxon>Colletotrichum orchidearum species complex</taxon>
    </lineage>
</organism>
<evidence type="ECO:0000313" key="2">
    <source>
        <dbReference type="Proteomes" id="UP000652219"/>
    </source>
</evidence>
<dbReference type="Proteomes" id="UP000652219">
    <property type="component" value="Unassembled WGS sequence"/>
</dbReference>
<comment type="caution">
    <text evidence="1">The sequence shown here is derived from an EMBL/GenBank/DDBJ whole genome shotgun (WGS) entry which is preliminary data.</text>
</comment>
<reference evidence="1 2" key="1">
    <citation type="journal article" date="2020" name="Phytopathology">
        <title>Genome Sequence Resources of Colletotrichum truncatum, C. plurivorum, C. musicola, and C. sojae: Four Species Pathogenic to Soybean (Glycine max).</title>
        <authorList>
            <person name="Rogerio F."/>
            <person name="Boufleur T.R."/>
            <person name="Ciampi-Guillardi M."/>
            <person name="Sukno S.A."/>
            <person name="Thon M.R."/>
            <person name="Massola Junior N.S."/>
            <person name="Baroncelli R."/>
        </authorList>
    </citation>
    <scope>NUCLEOTIDE SEQUENCE [LARGE SCALE GENOMIC DNA]</scope>
    <source>
        <strain evidence="1 2">LFN0009</strain>
    </source>
</reference>
<name>A0A8H6JBF3_9PEZI</name>
<keyword evidence="2" id="KW-1185">Reference proteome</keyword>
<gene>
    <name evidence="1" type="ORF">CSOJ01_06552</name>
</gene>
<evidence type="ECO:0000313" key="1">
    <source>
        <dbReference type="EMBL" id="KAF6810029.1"/>
    </source>
</evidence>
<accession>A0A8H6JBF3</accession>
<proteinExistence type="predicted"/>